<dbReference type="EMBL" id="JANBVO010000048">
    <property type="protein sequence ID" value="KAJ9133741.1"/>
    <property type="molecule type" value="Genomic_DNA"/>
</dbReference>
<dbReference type="GO" id="GO:0008270">
    <property type="term" value="F:zinc ion binding"/>
    <property type="evidence" value="ECO:0007669"/>
    <property type="project" value="InterPro"/>
</dbReference>
<dbReference type="SUPFAM" id="SSF57756">
    <property type="entry name" value="Retrovirus zinc finger-like domains"/>
    <property type="match status" value="1"/>
</dbReference>
<evidence type="ECO:0000313" key="3">
    <source>
        <dbReference type="Proteomes" id="UP001174694"/>
    </source>
</evidence>
<proteinExistence type="predicted"/>
<feature type="region of interest" description="Disordered" evidence="1">
    <location>
        <begin position="418"/>
        <end position="482"/>
    </location>
</feature>
<protein>
    <submittedName>
        <fullName evidence="2">Uncharacterized protein</fullName>
    </submittedName>
</protein>
<dbReference type="AlphaFoldDB" id="A0AA38RE87"/>
<reference evidence="2" key="1">
    <citation type="submission" date="2022-07" db="EMBL/GenBank/DDBJ databases">
        <title>Fungi with potential for degradation of polypropylene.</title>
        <authorList>
            <person name="Gostincar C."/>
        </authorList>
    </citation>
    <scope>NUCLEOTIDE SEQUENCE</scope>
    <source>
        <strain evidence="2">EXF-13308</strain>
    </source>
</reference>
<feature type="compositionally biased region" description="Basic and acidic residues" evidence="1">
    <location>
        <begin position="60"/>
        <end position="70"/>
    </location>
</feature>
<sequence>MERENPGKDGRSISWEEYAQREVEGSRGTSRKDTRLTNRGNSGEETLQDNRGSFAQEDAEMAKGKRPREVDEVEEGEVTSSEEQRLAKSSRMAADQAPGRSSLRPDGTVQWGGLKCKMVDLGTVRPSNMFLARKTNMPSLVPCGLGSRSTDRGIVNEVYGYVSETGSRSMAAVNVEKNVFKDATSLADWEMNDMPEGTLTTMTVLYEAPTNTGAMAQLRRLRRLRRSDGVSQRPRALESVEQAEARDKCANCGRADHELADCVGPPQNRGYFIGCPACNNQRHFPDECGVVNAMTSEEKWDLFIRCRAQKPSFPTRQGWLALAREHPDDELGYPLSMEFVAREWAAKKLWEDHNYGAPAGPQLERDPATETLAITEESVKEGCIKVAFEPSKRDMQGQILHAGTTVYMDRMLRDLEAQKRQAQNSEGQSMADAPSGSGLAMSAWARRPGAQHPGANRAGPSSTGPWMSSLDGRQQNARLRDVSSMDEIAAQLSGCLDADTEMQE</sequence>
<dbReference type="InterPro" id="IPR036875">
    <property type="entry name" value="Znf_CCHC_sf"/>
</dbReference>
<dbReference type="Gene3D" id="4.10.60.10">
    <property type="entry name" value="Zinc finger, CCHC-type"/>
    <property type="match status" value="1"/>
</dbReference>
<feature type="compositionally biased region" description="Basic and acidic residues" evidence="1">
    <location>
        <begin position="1"/>
        <end position="11"/>
    </location>
</feature>
<organism evidence="2 3">
    <name type="scientific">Pleurostoma richardsiae</name>
    <dbReference type="NCBI Taxonomy" id="41990"/>
    <lineage>
        <taxon>Eukaryota</taxon>
        <taxon>Fungi</taxon>
        <taxon>Dikarya</taxon>
        <taxon>Ascomycota</taxon>
        <taxon>Pezizomycotina</taxon>
        <taxon>Sordariomycetes</taxon>
        <taxon>Sordariomycetidae</taxon>
        <taxon>Calosphaeriales</taxon>
        <taxon>Pleurostomataceae</taxon>
        <taxon>Pleurostoma</taxon>
    </lineage>
</organism>
<feature type="compositionally biased region" description="Polar residues" evidence="1">
    <location>
        <begin position="37"/>
        <end position="53"/>
    </location>
</feature>
<feature type="compositionally biased region" description="Polar residues" evidence="1">
    <location>
        <begin position="459"/>
        <end position="477"/>
    </location>
</feature>
<dbReference type="Proteomes" id="UP001174694">
    <property type="component" value="Unassembled WGS sequence"/>
</dbReference>
<accession>A0AA38RE87</accession>
<keyword evidence="3" id="KW-1185">Reference proteome</keyword>
<evidence type="ECO:0000313" key="2">
    <source>
        <dbReference type="EMBL" id="KAJ9133741.1"/>
    </source>
</evidence>
<comment type="caution">
    <text evidence="2">The sequence shown here is derived from an EMBL/GenBank/DDBJ whole genome shotgun (WGS) entry which is preliminary data.</text>
</comment>
<gene>
    <name evidence="2" type="ORF">NKR23_g10627</name>
</gene>
<feature type="compositionally biased region" description="Basic and acidic residues" evidence="1">
    <location>
        <begin position="18"/>
        <end position="36"/>
    </location>
</feature>
<dbReference type="GO" id="GO:0003676">
    <property type="term" value="F:nucleic acid binding"/>
    <property type="evidence" value="ECO:0007669"/>
    <property type="project" value="InterPro"/>
</dbReference>
<feature type="region of interest" description="Disordered" evidence="1">
    <location>
        <begin position="1"/>
        <end position="108"/>
    </location>
</feature>
<name>A0AA38RE87_9PEZI</name>
<evidence type="ECO:0000256" key="1">
    <source>
        <dbReference type="SAM" id="MobiDB-lite"/>
    </source>
</evidence>